<feature type="compositionally biased region" description="Basic and acidic residues" evidence="4">
    <location>
        <begin position="351"/>
        <end position="362"/>
    </location>
</feature>
<dbReference type="GO" id="GO:0042981">
    <property type="term" value="P:regulation of apoptotic process"/>
    <property type="evidence" value="ECO:0007669"/>
    <property type="project" value="InterPro"/>
</dbReference>
<dbReference type="InterPro" id="IPR036770">
    <property type="entry name" value="Ankyrin_rpt-contain_sf"/>
</dbReference>
<evidence type="ECO:0000313" key="9">
    <source>
        <dbReference type="Proteomes" id="UP000683360"/>
    </source>
</evidence>
<keyword evidence="9" id="KW-1185">Reference proteome</keyword>
<evidence type="ECO:0000313" key="8">
    <source>
        <dbReference type="EMBL" id="CAG2222438.1"/>
    </source>
</evidence>
<dbReference type="Gene3D" id="1.20.1070.10">
    <property type="entry name" value="Rhodopsin 7-helix transmembrane proteins"/>
    <property type="match status" value="1"/>
</dbReference>
<keyword evidence="1" id="KW-0677">Repeat</keyword>
<organism evidence="8 9">
    <name type="scientific">Mytilus edulis</name>
    <name type="common">Blue mussel</name>
    <dbReference type="NCBI Taxonomy" id="6550"/>
    <lineage>
        <taxon>Eukaryota</taxon>
        <taxon>Metazoa</taxon>
        <taxon>Spiralia</taxon>
        <taxon>Lophotrochozoa</taxon>
        <taxon>Mollusca</taxon>
        <taxon>Bivalvia</taxon>
        <taxon>Autobranchia</taxon>
        <taxon>Pteriomorphia</taxon>
        <taxon>Mytilida</taxon>
        <taxon>Mytiloidea</taxon>
        <taxon>Mytilidae</taxon>
        <taxon>Mytilinae</taxon>
        <taxon>Mytilus</taxon>
    </lineage>
</organism>
<dbReference type="Gene3D" id="1.10.10.10">
    <property type="entry name" value="Winged helix-like DNA-binding domain superfamily/Winged helix DNA-binding domain"/>
    <property type="match status" value="1"/>
</dbReference>
<feature type="coiled-coil region" evidence="3">
    <location>
        <begin position="550"/>
        <end position="608"/>
    </location>
</feature>
<dbReference type="PROSITE" id="PS50017">
    <property type="entry name" value="DEATH_DOMAIN"/>
    <property type="match status" value="1"/>
</dbReference>
<dbReference type="PROSITE" id="PS50297">
    <property type="entry name" value="ANK_REP_REGION"/>
    <property type="match status" value="1"/>
</dbReference>
<feature type="repeat" description="ANK" evidence="2">
    <location>
        <begin position="118"/>
        <end position="150"/>
    </location>
</feature>
<dbReference type="GO" id="GO:0007165">
    <property type="term" value="P:signal transduction"/>
    <property type="evidence" value="ECO:0007669"/>
    <property type="project" value="InterPro"/>
</dbReference>
<dbReference type="Pfam" id="PF16095">
    <property type="entry name" value="COR-A"/>
    <property type="match status" value="1"/>
</dbReference>
<dbReference type="SMART" id="SM00005">
    <property type="entry name" value="DEATH"/>
    <property type="match status" value="1"/>
</dbReference>
<feature type="transmembrane region" description="Helical" evidence="5">
    <location>
        <begin position="1355"/>
        <end position="1375"/>
    </location>
</feature>
<dbReference type="CDD" id="cd01671">
    <property type="entry name" value="CARD"/>
    <property type="match status" value="1"/>
</dbReference>
<comment type="caution">
    <text evidence="8">The sequence shown here is derived from an EMBL/GenBank/DDBJ whole genome shotgun (WGS) entry which is preliminary data.</text>
</comment>
<feature type="compositionally biased region" description="Polar residues" evidence="4">
    <location>
        <begin position="68"/>
        <end position="93"/>
    </location>
</feature>
<feature type="domain" description="Death" evidence="6">
    <location>
        <begin position="1084"/>
        <end position="1166"/>
    </location>
</feature>
<feature type="domain" description="CARD" evidence="7">
    <location>
        <begin position="1257"/>
        <end position="1328"/>
    </location>
</feature>
<keyword evidence="3" id="KW-0175">Coiled coil</keyword>
<dbReference type="SUPFAM" id="SSF47986">
    <property type="entry name" value="DEATH domain"/>
    <property type="match status" value="2"/>
</dbReference>
<protein>
    <recommendedName>
        <fullName evidence="10">Death domain-containing protein</fullName>
    </recommendedName>
</protein>
<dbReference type="SUPFAM" id="SSF81321">
    <property type="entry name" value="Family A G protein-coupled receptor-like"/>
    <property type="match status" value="1"/>
</dbReference>
<dbReference type="SUPFAM" id="SSF52540">
    <property type="entry name" value="P-loop containing nucleoside triphosphate hydrolases"/>
    <property type="match status" value="1"/>
</dbReference>
<dbReference type="InterPro" id="IPR001315">
    <property type="entry name" value="CARD"/>
</dbReference>
<dbReference type="CDD" id="cd01670">
    <property type="entry name" value="Death"/>
    <property type="match status" value="1"/>
</dbReference>
<dbReference type="InterPro" id="IPR039788">
    <property type="entry name" value="NOL4/NOL4L"/>
</dbReference>
<dbReference type="InterPro" id="IPR000488">
    <property type="entry name" value="Death_dom"/>
</dbReference>
<reference evidence="8" key="1">
    <citation type="submission" date="2021-03" db="EMBL/GenBank/DDBJ databases">
        <authorList>
            <person name="Bekaert M."/>
        </authorList>
    </citation>
    <scope>NUCLEOTIDE SEQUENCE</scope>
</reference>
<gene>
    <name evidence="8" type="ORF">MEDL_35807</name>
</gene>
<sequence>MISGGLKGKHKNGNNPAFNTTEDEDDANSSTRMVIFLIHTPLIMTPRIHPTTNVDISYSHNNDDDSSKLFTNNDNIPNSHATNKDSFNSPTNKGNIQNACTTDDNSIHLYMIFLILSYGSTPLILAAANGNLDIVCYLSSIGCNIHARTKGNTPYDLAANKDNENYSFTQKKGKKKVMSFLKTVIAKEDHEVITEALQQKGLAQVLKGPKEEKGIFSDMEFQGMLRSGSYKCYWNRVFLTGPFGVGKTCLAKMLVGDEAPEQRESTDGIWIYLGRAGMNIKERCWIFLEKGTILNATVQSLLRSKEIAKPGLEKSNEEMSDFVDAKQREEIQNKGSVSSSPGQVTSSQGAAKHEEEMQDRSAVKSCVSTPSLHTIQSKLKAFFSLPSRKQKVFKGQNVANLKSQDDKSALVHRVTRDDKRNLNTDEKLTALDISEDEIIQLIRSECNKGNYEMVIVPIDLWDFGGQKIYHLTHQLFISSRGTFVLIFNGSQGIYDEIPDYIDLPGCHNQRNTAVYLVHWVNSVLTYCKTLTENGGYPKIKFVATHKDQVKGDIEEQRRILEASIEKLFENHGGKQHLQYQPLIFVDARNKEDEELDTLKKQLVEVALDHPSCGELMPTKFVPLELQLAKKVEEKKKVLSIGELKDLNQQNEKHALTPDQLQKFLKVNHALGKLIYFDEACLRDNVIIDPVFLVDVLRSIVTDEQFWPEHLTEVLGDLKESGKLRKKDLYEIWKQDCFKEISEHTEYMVEMLVHLDIICRQKVDEYESELFLVPCMIRTKREDNPHIDIDRSIHLAYRFKEEVVPPAILYRFIATFISMWKLRVSTKSSRLMIFTDSADVTIDNEHDMRIDIQGNRIIVSLSHKESQISIVHTIASTAQECLTHAITNISNFYFSVSDDSNCTRDLPFTIQIGIVCGSDLCYFDHMFRSNMSQEEWACPVHNRIHKTNIVSRWFADKLPMKDDRCQEDCLGLDMAWLDINPDDRHLGRLAAEMTIEETRKMYIHLKEKNPVRSWDNIKESSNKLVFDVNMNALYDWKKSTQFASFKQIHYSLKEEDIDIHKLCQISRENQKVLDKPRDVLLLRPSESNIKQLPNHIGNQTYQLGIELGLKVVDMQHIAMNHVTNLRGQTEEVLNIWRRRPEATFEVLVKALHRIELSSVLSYMTYEVELEGKFKERIIQDIDISQTLDYMMSQLVISSDDRRRIEQHADKMIRMKPCLNGYTDLADEFKCDSQEESSCEALEQPPSKGLSEWTVPVYRVRLQKNYSNIIDCINHEKIVDHLISCDILTIADSQMINACPAQIQKNRKLMDILLHGSEKGFFEFLKSLREDSVHMELADEIENTQVSSRDLSTIQGYTLQSLFLDAFPIGITVVAVIRYRMAMCQGNADVLITKMFYCNVAVAFIMIPFITATVKLLVRITTTDMIKRNETETVDLLYCFDIRHYGMDYINIGSSVLMYVLPSIIVTTLYAKIFRISSASITRIQQYNAQNLQSQNSPVPPRSRNASIFFIPNRVTPMDRGVTTATNVTENRTRGAKIWKSVITLICFFLIAIIPASTMKIYRSFNITNRTFNISLLYLNSLMCIFHAAGEGILQTDKRRRVLVFMDRYLRTSTTNAVLRTPKMSREVRKKSPRCQHGQENSNLYTLNEETSVGCGSEHEDDVFLHDDFVSAVQKKSIHHHCTFQDERRLESVISRSKIRLEEKRKRISTNAPDDCCRTRKTCRSRNHKTLFEGNTSHFKFPVDENILYMQESNRNSDIECSSPSKFVETIEKHKKYSLTI</sequence>
<dbReference type="PROSITE" id="PS50088">
    <property type="entry name" value="ANK_REPEAT"/>
    <property type="match status" value="1"/>
</dbReference>
<dbReference type="Pfam" id="PF00619">
    <property type="entry name" value="CARD"/>
    <property type="match status" value="1"/>
</dbReference>
<proteinExistence type="predicted"/>
<accession>A0A8S3SSA5</accession>
<evidence type="ECO:0000259" key="7">
    <source>
        <dbReference type="PROSITE" id="PS50209"/>
    </source>
</evidence>
<dbReference type="SUPFAM" id="SSF48403">
    <property type="entry name" value="Ankyrin repeat"/>
    <property type="match status" value="1"/>
</dbReference>
<evidence type="ECO:0000256" key="4">
    <source>
        <dbReference type="SAM" id="MobiDB-lite"/>
    </source>
</evidence>
<dbReference type="Proteomes" id="UP000683360">
    <property type="component" value="Unassembled WGS sequence"/>
</dbReference>
<feature type="transmembrane region" description="Helical" evidence="5">
    <location>
        <begin position="1454"/>
        <end position="1472"/>
    </location>
</feature>
<evidence type="ECO:0000256" key="5">
    <source>
        <dbReference type="SAM" id="Phobius"/>
    </source>
</evidence>
<feature type="transmembrane region" description="Helical" evidence="5">
    <location>
        <begin position="1395"/>
        <end position="1416"/>
    </location>
</feature>
<evidence type="ECO:0000256" key="3">
    <source>
        <dbReference type="SAM" id="Coils"/>
    </source>
</evidence>
<keyword evidence="5" id="KW-1133">Transmembrane helix</keyword>
<dbReference type="Gene3D" id="3.30.70.1390">
    <property type="entry name" value="ROC domain from the Parkinson's disease-associated leucine-rich repeat kinase 2"/>
    <property type="match status" value="1"/>
</dbReference>
<dbReference type="Gene3D" id="1.10.533.10">
    <property type="entry name" value="Death Domain, Fas"/>
    <property type="match status" value="2"/>
</dbReference>
<evidence type="ECO:0000256" key="2">
    <source>
        <dbReference type="PROSITE-ProRule" id="PRU00023"/>
    </source>
</evidence>
<evidence type="ECO:0000256" key="1">
    <source>
        <dbReference type="ARBA" id="ARBA00022737"/>
    </source>
</evidence>
<feature type="region of interest" description="Disordered" evidence="4">
    <location>
        <begin position="331"/>
        <end position="362"/>
    </location>
</feature>
<dbReference type="EMBL" id="CAJPWZ010001753">
    <property type="protein sequence ID" value="CAG2222438.1"/>
    <property type="molecule type" value="Genomic_DNA"/>
</dbReference>
<dbReference type="SMART" id="SM00248">
    <property type="entry name" value="ANK"/>
    <property type="match status" value="1"/>
</dbReference>
<feature type="compositionally biased region" description="Low complexity" evidence="4">
    <location>
        <begin position="335"/>
        <end position="349"/>
    </location>
</feature>
<keyword evidence="5" id="KW-0472">Membrane</keyword>
<dbReference type="Pfam" id="PF00531">
    <property type="entry name" value="Death"/>
    <property type="match status" value="1"/>
</dbReference>
<feature type="region of interest" description="Disordered" evidence="4">
    <location>
        <begin position="67"/>
        <end position="93"/>
    </location>
</feature>
<dbReference type="InterPro" id="IPR011029">
    <property type="entry name" value="DEATH-like_dom_sf"/>
</dbReference>
<feature type="region of interest" description="Disordered" evidence="4">
    <location>
        <begin position="1"/>
        <end position="26"/>
    </location>
</feature>
<dbReference type="InterPro" id="IPR002110">
    <property type="entry name" value="Ankyrin_rpt"/>
</dbReference>
<dbReference type="PROSITE" id="PS50209">
    <property type="entry name" value="CARD"/>
    <property type="match status" value="1"/>
</dbReference>
<dbReference type="Pfam" id="PF00023">
    <property type="entry name" value="Ank"/>
    <property type="match status" value="1"/>
</dbReference>
<evidence type="ECO:0008006" key="10">
    <source>
        <dbReference type="Google" id="ProtNLM"/>
    </source>
</evidence>
<keyword evidence="5" id="KW-0812">Transmembrane</keyword>
<keyword evidence="2" id="KW-0040">ANK repeat</keyword>
<dbReference type="CDD" id="cd00637">
    <property type="entry name" value="7tm_classA_rhodopsin-like"/>
    <property type="match status" value="1"/>
</dbReference>
<dbReference type="InterPro" id="IPR036388">
    <property type="entry name" value="WH-like_DNA-bd_sf"/>
</dbReference>
<name>A0A8S3SSA5_MYTED</name>
<dbReference type="OrthoDB" id="5962960at2759"/>
<dbReference type="InterPro" id="IPR032171">
    <property type="entry name" value="COR-A"/>
</dbReference>
<dbReference type="PANTHER" id="PTHR12449">
    <property type="entry name" value="DEATH DOMAIN-CONTAINING PROTEIN"/>
    <property type="match status" value="1"/>
</dbReference>
<dbReference type="InterPro" id="IPR027417">
    <property type="entry name" value="P-loop_NTPase"/>
</dbReference>
<feature type="transmembrane region" description="Helical" evidence="5">
    <location>
        <begin position="1572"/>
        <end position="1592"/>
    </location>
</feature>
<dbReference type="Gene3D" id="1.25.40.20">
    <property type="entry name" value="Ankyrin repeat-containing domain"/>
    <property type="match status" value="1"/>
</dbReference>
<dbReference type="PANTHER" id="PTHR12449:SF18">
    <property type="entry name" value="DEATH DOMAIN-CONTAINING PROTEIN"/>
    <property type="match status" value="1"/>
</dbReference>
<feature type="transmembrane region" description="Helical" evidence="5">
    <location>
        <begin position="1540"/>
        <end position="1560"/>
    </location>
</feature>
<evidence type="ECO:0000259" key="6">
    <source>
        <dbReference type="PROSITE" id="PS50017"/>
    </source>
</evidence>